<dbReference type="RefSeq" id="WP_182483646.1">
    <property type="nucleotide sequence ID" value="NZ_JACGWU010000001.1"/>
</dbReference>
<dbReference type="SMART" id="SM00481">
    <property type="entry name" value="POLIIIAc"/>
    <property type="match status" value="1"/>
</dbReference>
<dbReference type="Gene3D" id="3.20.20.140">
    <property type="entry name" value="Metal-dependent hydrolases"/>
    <property type="match status" value="1"/>
</dbReference>
<evidence type="ECO:0000259" key="1">
    <source>
        <dbReference type="SMART" id="SM00481"/>
    </source>
</evidence>
<dbReference type="Proteomes" id="UP000524237">
    <property type="component" value="Unassembled WGS sequence"/>
</dbReference>
<dbReference type="PANTHER" id="PTHR42924">
    <property type="entry name" value="EXONUCLEASE"/>
    <property type="match status" value="1"/>
</dbReference>
<feature type="domain" description="Polymerase/histidinol phosphatase N-terminal" evidence="1">
    <location>
        <begin position="11"/>
        <end position="76"/>
    </location>
</feature>
<dbReference type="InterPro" id="IPR052018">
    <property type="entry name" value="PHP_domain"/>
</dbReference>
<dbReference type="CDD" id="cd07438">
    <property type="entry name" value="PHP_HisPPase_AMP"/>
    <property type="match status" value="1"/>
</dbReference>
<dbReference type="Gene3D" id="1.10.150.650">
    <property type="match status" value="1"/>
</dbReference>
<organism evidence="2 3">
    <name type="scientific">Alpinimonas psychrophila</name>
    <dbReference type="NCBI Taxonomy" id="748908"/>
    <lineage>
        <taxon>Bacteria</taxon>
        <taxon>Bacillati</taxon>
        <taxon>Actinomycetota</taxon>
        <taxon>Actinomycetes</taxon>
        <taxon>Micrococcales</taxon>
        <taxon>Microbacteriaceae</taxon>
        <taxon>Alpinimonas</taxon>
    </lineage>
</organism>
<dbReference type="InterPro" id="IPR004013">
    <property type="entry name" value="PHP_dom"/>
</dbReference>
<protein>
    <recommendedName>
        <fullName evidence="1">Polymerase/histidinol phosphatase N-terminal domain-containing protein</fullName>
    </recommendedName>
</protein>
<accession>A0A7W3PNA6</accession>
<dbReference type="AlphaFoldDB" id="A0A7W3PNA6"/>
<reference evidence="2 3" key="1">
    <citation type="submission" date="2020-07" db="EMBL/GenBank/DDBJ databases">
        <title>Sequencing the genomes of 1000 actinobacteria strains.</title>
        <authorList>
            <person name="Klenk H.-P."/>
        </authorList>
    </citation>
    <scope>NUCLEOTIDE SEQUENCE [LARGE SCALE GENOMIC DNA]</scope>
    <source>
        <strain evidence="2 3">DSM 23737</strain>
    </source>
</reference>
<name>A0A7W3PNA6_9MICO</name>
<dbReference type="GO" id="GO:0004534">
    <property type="term" value="F:5'-3' RNA exonuclease activity"/>
    <property type="evidence" value="ECO:0007669"/>
    <property type="project" value="TreeGrafter"/>
</dbReference>
<dbReference type="SUPFAM" id="SSF89550">
    <property type="entry name" value="PHP domain-like"/>
    <property type="match status" value="1"/>
</dbReference>
<dbReference type="InterPro" id="IPR003141">
    <property type="entry name" value="Pol/His_phosphatase_N"/>
</dbReference>
<dbReference type="Pfam" id="PF02811">
    <property type="entry name" value="PHP"/>
    <property type="match status" value="1"/>
</dbReference>
<evidence type="ECO:0000313" key="2">
    <source>
        <dbReference type="EMBL" id="MBA8828195.1"/>
    </source>
</evidence>
<dbReference type="GO" id="GO:0035312">
    <property type="term" value="F:5'-3' DNA exonuclease activity"/>
    <property type="evidence" value="ECO:0007669"/>
    <property type="project" value="TreeGrafter"/>
</dbReference>
<keyword evidence="3" id="KW-1185">Reference proteome</keyword>
<dbReference type="PANTHER" id="PTHR42924:SF3">
    <property type="entry name" value="POLYMERASE_HISTIDINOL PHOSPHATASE N-TERMINAL DOMAIN-CONTAINING PROTEIN"/>
    <property type="match status" value="1"/>
</dbReference>
<comment type="caution">
    <text evidence="2">The sequence shown here is derived from an EMBL/GenBank/DDBJ whole genome shotgun (WGS) entry which is preliminary data.</text>
</comment>
<dbReference type="EMBL" id="JACGWU010000001">
    <property type="protein sequence ID" value="MBA8828195.1"/>
    <property type="molecule type" value="Genomic_DNA"/>
</dbReference>
<gene>
    <name evidence="2" type="ORF">FB555_000266</name>
</gene>
<proteinExistence type="predicted"/>
<evidence type="ECO:0000313" key="3">
    <source>
        <dbReference type="Proteomes" id="UP000524237"/>
    </source>
</evidence>
<dbReference type="InterPro" id="IPR016195">
    <property type="entry name" value="Pol/histidinol_Pase-like"/>
</dbReference>
<sequence length="290" mass="31504">MDGFIRAHGPIDLHLHSNISDGTGTPAQVVRDAFDAGVRTMALTDHDTVDGWDEAAKECQRLDMTFIPGMEFSTRVGGGSVHMLAYLFDPSDEGLRVEMARLVHERSGRLEEMTTLLAEDYDITWDDVLAQSQDGSTLGRPHLADALIQNSIVQSRQEAFATMLHSKERYYVPTPATDPVAAVKLIRAAGGVPIIAHPATNRHGGVVPREYFLQLHAAGLAGFELGHRENVPTGVAKLQEFVDEFDLIATGSSDYHGTGKPNQPGERATLPEMLVRIIEQGVGADPVYPG</sequence>